<dbReference type="SMART" id="SM00343">
    <property type="entry name" value="ZnF_C2HC"/>
    <property type="match status" value="1"/>
</dbReference>
<dbReference type="AlphaFoldDB" id="A0A6B0VAR9"/>
<sequence length="433" mass="49553">MSQPSATTSTATTMTEQQSQPTPTTPGWTIRSRQRDPKVFAGLRDEDVEDWLDSYDRVSVYNRWDNPTKLANVVFYLTDVAKTWFLNHEEEIPDWDAFTTKLKDIFGTPTSRKENAKKKLETRRQGEETYTSYIEDVLALCRRVNCEMQESERVRNILKGIAEPAFNVFLVRKPESIADITSVCQHLDEMRTIRVSCPAQNLGEPKATNSELRTLIRDIVREELRQMFNETHRGAEPAASSPDLRSLVRDELAALPPATLPLPTPAPPTYAEIAARMPSPQVASLQQLHTPPSLAAFTPATLTPTYQSWRPPNRPVCYYCGIRGHIARYCRKRRDDDRYDNSYHPHFRRDQGTYNVGRNNSGRQGSTSPHRSRFENQTYPRRRSASPLPRSGSPMIPSTQTYPKYTAENQKTQFLGGELRTKKTRQLLQNHPI</sequence>
<evidence type="ECO:0000256" key="1">
    <source>
        <dbReference type="PROSITE-ProRule" id="PRU00047"/>
    </source>
</evidence>
<dbReference type="PANTHER" id="PTHR33194:SF4">
    <property type="entry name" value="CCHC-TYPE DOMAIN-CONTAINING PROTEIN"/>
    <property type="match status" value="1"/>
</dbReference>
<protein>
    <recommendedName>
        <fullName evidence="3">CCHC-type domain-containing protein</fullName>
    </recommendedName>
</protein>
<dbReference type="EMBL" id="GIFC01017284">
    <property type="protein sequence ID" value="MXU99367.1"/>
    <property type="molecule type" value="Transcribed_RNA"/>
</dbReference>
<dbReference type="GO" id="GO:0003676">
    <property type="term" value="F:nucleic acid binding"/>
    <property type="evidence" value="ECO:0007669"/>
    <property type="project" value="InterPro"/>
</dbReference>
<evidence type="ECO:0000313" key="4">
    <source>
        <dbReference type="EMBL" id="MXU99367.1"/>
    </source>
</evidence>
<dbReference type="PANTHER" id="PTHR33194">
    <property type="entry name" value="ZINC KNUCKLE DOMAINCONTAINING PROTEIN"/>
    <property type="match status" value="1"/>
</dbReference>
<feature type="region of interest" description="Disordered" evidence="2">
    <location>
        <begin position="1"/>
        <end position="33"/>
    </location>
</feature>
<feature type="compositionally biased region" description="Basic and acidic residues" evidence="2">
    <location>
        <begin position="337"/>
        <end position="351"/>
    </location>
</feature>
<dbReference type="PROSITE" id="PS50158">
    <property type="entry name" value="ZF_CCHC"/>
    <property type="match status" value="1"/>
</dbReference>
<organism evidence="4">
    <name type="scientific">Ixodes ricinus</name>
    <name type="common">Common tick</name>
    <name type="synonym">Acarus ricinus</name>
    <dbReference type="NCBI Taxonomy" id="34613"/>
    <lineage>
        <taxon>Eukaryota</taxon>
        <taxon>Metazoa</taxon>
        <taxon>Ecdysozoa</taxon>
        <taxon>Arthropoda</taxon>
        <taxon>Chelicerata</taxon>
        <taxon>Arachnida</taxon>
        <taxon>Acari</taxon>
        <taxon>Parasitiformes</taxon>
        <taxon>Ixodida</taxon>
        <taxon>Ixodoidea</taxon>
        <taxon>Ixodidae</taxon>
        <taxon>Ixodinae</taxon>
        <taxon>Ixodes</taxon>
    </lineage>
</organism>
<feature type="region of interest" description="Disordered" evidence="2">
    <location>
        <begin position="337"/>
        <end position="433"/>
    </location>
</feature>
<keyword evidence="1" id="KW-0479">Metal-binding</keyword>
<evidence type="ECO:0000259" key="3">
    <source>
        <dbReference type="PROSITE" id="PS50158"/>
    </source>
</evidence>
<reference evidence="4" key="1">
    <citation type="submission" date="2019-12" db="EMBL/GenBank/DDBJ databases">
        <title>An insight into the sialome of adult female Ixodes ricinus ticks feeding for 6 days.</title>
        <authorList>
            <person name="Perner J."/>
            <person name="Ribeiro J.M.C."/>
        </authorList>
    </citation>
    <scope>NUCLEOTIDE SEQUENCE</scope>
    <source>
        <strain evidence="4">Semi-engorged</strain>
        <tissue evidence="4">Salivary glands</tissue>
    </source>
</reference>
<proteinExistence type="predicted"/>
<keyword evidence="1" id="KW-0862">Zinc</keyword>
<feature type="compositionally biased region" description="Low complexity" evidence="2">
    <location>
        <begin position="385"/>
        <end position="394"/>
    </location>
</feature>
<feature type="compositionally biased region" description="Low complexity" evidence="2">
    <location>
        <begin position="1"/>
        <end position="29"/>
    </location>
</feature>
<dbReference type="InterPro" id="IPR005162">
    <property type="entry name" value="Retrotrans_gag_dom"/>
</dbReference>
<dbReference type="GO" id="GO:0008270">
    <property type="term" value="F:zinc ion binding"/>
    <property type="evidence" value="ECO:0007669"/>
    <property type="project" value="UniProtKB-KW"/>
</dbReference>
<dbReference type="Gene3D" id="4.10.60.10">
    <property type="entry name" value="Zinc finger, CCHC-type"/>
    <property type="match status" value="1"/>
</dbReference>
<feature type="compositionally biased region" description="Polar residues" evidence="2">
    <location>
        <begin position="352"/>
        <end position="379"/>
    </location>
</feature>
<keyword evidence="1" id="KW-0863">Zinc-finger</keyword>
<feature type="compositionally biased region" description="Polar residues" evidence="2">
    <location>
        <begin position="396"/>
        <end position="413"/>
    </location>
</feature>
<feature type="domain" description="CCHC-type" evidence="3">
    <location>
        <begin position="317"/>
        <end position="332"/>
    </location>
</feature>
<dbReference type="SUPFAM" id="SSF57756">
    <property type="entry name" value="Retrovirus zinc finger-like domains"/>
    <property type="match status" value="1"/>
</dbReference>
<dbReference type="Pfam" id="PF03732">
    <property type="entry name" value="Retrotrans_gag"/>
    <property type="match status" value="1"/>
</dbReference>
<dbReference type="InterPro" id="IPR036875">
    <property type="entry name" value="Znf_CCHC_sf"/>
</dbReference>
<dbReference type="InterPro" id="IPR001878">
    <property type="entry name" value="Znf_CCHC"/>
</dbReference>
<accession>A0A6B0VAR9</accession>
<name>A0A6B0VAR9_IXORI</name>
<evidence type="ECO:0000256" key="2">
    <source>
        <dbReference type="SAM" id="MobiDB-lite"/>
    </source>
</evidence>